<proteinExistence type="predicted"/>
<gene>
    <name evidence="2" type="ORF">SLS60_004571</name>
</gene>
<evidence type="ECO:0000313" key="3">
    <source>
        <dbReference type="Proteomes" id="UP001521785"/>
    </source>
</evidence>
<accession>A0ABR3RL78</accession>
<dbReference type="EMBL" id="JAKJXO020000005">
    <property type="protein sequence ID" value="KAL1605028.1"/>
    <property type="molecule type" value="Genomic_DNA"/>
</dbReference>
<feature type="compositionally biased region" description="Basic and acidic residues" evidence="1">
    <location>
        <begin position="145"/>
        <end position="160"/>
    </location>
</feature>
<keyword evidence="3" id="KW-1185">Reference proteome</keyword>
<evidence type="ECO:0008006" key="4">
    <source>
        <dbReference type="Google" id="ProtNLM"/>
    </source>
</evidence>
<sequence length="160" mass="18380">MPNAHNNGRRTGSATKSNFAEPRSSMYLTVKLRWDPSTTWADIFDLQRMEDDMEAAAAGYGERGDCAVYLTYQKAASTPFVSKRTYASDSFVPLTLRPEEQVKMEIYKKLQKKRKTCQFWPTRTCRAYLAGVECDYNHPEGNGNDDGKEAKKDKMEKVWR</sequence>
<evidence type="ECO:0000256" key="1">
    <source>
        <dbReference type="SAM" id="MobiDB-lite"/>
    </source>
</evidence>
<comment type="caution">
    <text evidence="2">The sequence shown here is derived from an EMBL/GenBank/DDBJ whole genome shotgun (WGS) entry which is preliminary data.</text>
</comment>
<organism evidence="2 3">
    <name type="scientific">Paraconiothyrium brasiliense</name>
    <dbReference type="NCBI Taxonomy" id="300254"/>
    <lineage>
        <taxon>Eukaryota</taxon>
        <taxon>Fungi</taxon>
        <taxon>Dikarya</taxon>
        <taxon>Ascomycota</taxon>
        <taxon>Pezizomycotina</taxon>
        <taxon>Dothideomycetes</taxon>
        <taxon>Pleosporomycetidae</taxon>
        <taxon>Pleosporales</taxon>
        <taxon>Massarineae</taxon>
        <taxon>Didymosphaeriaceae</taxon>
        <taxon>Paraconiothyrium</taxon>
    </lineage>
</organism>
<protein>
    <recommendedName>
        <fullName evidence="4">C3H1-type domain-containing protein</fullName>
    </recommendedName>
</protein>
<dbReference type="Proteomes" id="UP001521785">
    <property type="component" value="Unassembled WGS sequence"/>
</dbReference>
<reference evidence="2 3" key="1">
    <citation type="submission" date="2024-02" db="EMBL/GenBank/DDBJ databases">
        <title>De novo assembly and annotation of 12 fungi associated with fruit tree decline syndrome in Ontario, Canada.</title>
        <authorList>
            <person name="Sulman M."/>
            <person name="Ellouze W."/>
            <person name="Ilyukhin E."/>
        </authorList>
    </citation>
    <scope>NUCLEOTIDE SEQUENCE [LARGE SCALE GENOMIC DNA]</scope>
    <source>
        <strain evidence="2 3">M42-189</strain>
    </source>
</reference>
<name>A0ABR3RL78_9PLEO</name>
<evidence type="ECO:0000313" key="2">
    <source>
        <dbReference type="EMBL" id="KAL1605028.1"/>
    </source>
</evidence>
<feature type="region of interest" description="Disordered" evidence="1">
    <location>
        <begin position="137"/>
        <end position="160"/>
    </location>
</feature>